<organism evidence="3 4">
    <name type="scientific">Mucilaginibacter robiniae</name>
    <dbReference type="NCBI Taxonomy" id="2728022"/>
    <lineage>
        <taxon>Bacteria</taxon>
        <taxon>Pseudomonadati</taxon>
        <taxon>Bacteroidota</taxon>
        <taxon>Sphingobacteriia</taxon>
        <taxon>Sphingobacteriales</taxon>
        <taxon>Sphingobacteriaceae</taxon>
        <taxon>Mucilaginibacter</taxon>
    </lineage>
</organism>
<evidence type="ECO:0000313" key="3">
    <source>
        <dbReference type="EMBL" id="QJD98052.1"/>
    </source>
</evidence>
<sequence length="123" mass="14060">MKVLISTIILLSIHMVSLSPKKRFILLFADNSSNKYLQEQLQILQSDKPSLKERDLEIKTYFASHDQALFNTKSIKANFTFLLIGKDGGEKLRSTKPIALAKLFGTIDAMPMRQDEMKHPHQN</sequence>
<dbReference type="Proteomes" id="UP000503278">
    <property type="component" value="Chromosome"/>
</dbReference>
<gene>
    <name evidence="3" type="ORF">HH214_20315</name>
</gene>
<protein>
    <submittedName>
        <fullName evidence="3">DUF4174 domain-containing protein</fullName>
    </submittedName>
</protein>
<reference evidence="3 4" key="1">
    <citation type="submission" date="2020-04" db="EMBL/GenBank/DDBJ databases">
        <title>Genome sequencing of novel species.</title>
        <authorList>
            <person name="Heo J."/>
            <person name="Kim S.-J."/>
            <person name="Kim J.-S."/>
            <person name="Hong S.-B."/>
            <person name="Kwon S.-W."/>
        </authorList>
    </citation>
    <scope>NUCLEOTIDE SEQUENCE [LARGE SCALE GENOMIC DNA]</scope>
    <source>
        <strain evidence="3 4">F39-2</strain>
    </source>
</reference>
<evidence type="ECO:0000313" key="4">
    <source>
        <dbReference type="Proteomes" id="UP000503278"/>
    </source>
</evidence>
<dbReference type="Pfam" id="PF13778">
    <property type="entry name" value="DUF4174"/>
    <property type="match status" value="1"/>
</dbReference>
<dbReference type="KEGG" id="mrob:HH214_20315"/>
<keyword evidence="4" id="KW-1185">Reference proteome</keyword>
<accession>A0A7L5E404</accession>
<dbReference type="EMBL" id="CP051682">
    <property type="protein sequence ID" value="QJD98052.1"/>
    <property type="molecule type" value="Genomic_DNA"/>
</dbReference>
<evidence type="ECO:0000256" key="1">
    <source>
        <dbReference type="ARBA" id="ARBA00022729"/>
    </source>
</evidence>
<keyword evidence="1" id="KW-0732">Signal</keyword>
<feature type="domain" description="DUF4174" evidence="2">
    <location>
        <begin position="18"/>
        <end position="116"/>
    </location>
</feature>
<dbReference type="AlphaFoldDB" id="A0A7L5E404"/>
<proteinExistence type="predicted"/>
<name>A0A7L5E404_9SPHI</name>
<dbReference type="InterPro" id="IPR025232">
    <property type="entry name" value="DUF4174"/>
</dbReference>
<dbReference type="RefSeq" id="WP_169610765.1">
    <property type="nucleotide sequence ID" value="NZ_CP051682.1"/>
</dbReference>
<evidence type="ECO:0000259" key="2">
    <source>
        <dbReference type="Pfam" id="PF13778"/>
    </source>
</evidence>